<comment type="caution">
    <text evidence="1">The sequence shown here is derived from an EMBL/GenBank/DDBJ whole genome shotgun (WGS) entry which is preliminary data.</text>
</comment>
<sequence length="120" mass="13152">MLFDNDEPSAYVLVKDGDTGPGLDVHGPLSMPVAELLIEIVEHEDPQADLTIDLSQTTFPDARAVRYLIGELGCRLGGPRIRVQGSCVRLLRLHPRVQLVPATQTARRDRARIADVSLDA</sequence>
<proteinExistence type="predicted"/>
<organism evidence="1 2">
    <name type="scientific">Occultella aeris</name>
    <dbReference type="NCBI Taxonomy" id="2761496"/>
    <lineage>
        <taxon>Bacteria</taxon>
        <taxon>Bacillati</taxon>
        <taxon>Actinomycetota</taxon>
        <taxon>Actinomycetes</taxon>
        <taxon>Micrococcales</taxon>
        <taxon>Ruaniaceae</taxon>
        <taxon>Occultella</taxon>
    </lineage>
</organism>
<reference evidence="1 2" key="1">
    <citation type="submission" date="2019-11" db="EMBL/GenBank/DDBJ databases">
        <authorList>
            <person name="Criscuolo A."/>
        </authorList>
    </citation>
    <scope>NUCLEOTIDE SEQUENCE [LARGE SCALE GENOMIC DNA]</scope>
    <source>
        <strain evidence="1">CIP111667</strain>
    </source>
</reference>
<dbReference type="AlphaFoldDB" id="A0A7M4DNJ4"/>
<name>A0A7M4DNJ4_9MICO</name>
<evidence type="ECO:0000313" key="1">
    <source>
        <dbReference type="EMBL" id="VZO39024.1"/>
    </source>
</evidence>
<accession>A0A7M4DNJ4</accession>
<keyword evidence="2" id="KW-1185">Reference proteome</keyword>
<dbReference type="EMBL" id="CACRYJ010000054">
    <property type="protein sequence ID" value="VZO39024.1"/>
    <property type="molecule type" value="Genomic_DNA"/>
</dbReference>
<evidence type="ECO:0008006" key="3">
    <source>
        <dbReference type="Google" id="ProtNLM"/>
    </source>
</evidence>
<evidence type="ECO:0000313" key="2">
    <source>
        <dbReference type="Proteomes" id="UP000419743"/>
    </source>
</evidence>
<protein>
    <recommendedName>
        <fullName evidence="3">STAS domain-containing protein</fullName>
    </recommendedName>
</protein>
<dbReference type="Proteomes" id="UP000419743">
    <property type="component" value="Unassembled WGS sequence"/>
</dbReference>
<gene>
    <name evidence="1" type="ORF">HALOF300_03724</name>
</gene>